<gene>
    <name evidence="3" type="ORF">TVAG_175470</name>
</gene>
<dbReference type="PANTHER" id="PTHR34969">
    <property type="entry name" value="OS01G0621700 PROTEIN"/>
    <property type="match status" value="1"/>
</dbReference>
<evidence type="ECO:0000259" key="2">
    <source>
        <dbReference type="PROSITE" id="PS51757"/>
    </source>
</evidence>
<dbReference type="AlphaFoldDB" id="A2F5L5"/>
<evidence type="ECO:0000313" key="3">
    <source>
        <dbReference type="EMBL" id="EAX99778.1"/>
    </source>
</evidence>
<dbReference type="PANTHER" id="PTHR34969:SF1">
    <property type="entry name" value="TH1 DOMAIN-CONTAINING PROTEIN"/>
    <property type="match status" value="1"/>
</dbReference>
<dbReference type="PROSITE" id="PS51757">
    <property type="entry name" value="TH1"/>
    <property type="match status" value="1"/>
</dbReference>
<evidence type="ECO:0000256" key="1">
    <source>
        <dbReference type="SAM" id="MobiDB-lite"/>
    </source>
</evidence>
<feature type="region of interest" description="Disordered" evidence="1">
    <location>
        <begin position="1"/>
        <end position="31"/>
    </location>
</feature>
<dbReference type="Pfam" id="PF06017">
    <property type="entry name" value="Myosin_TH1"/>
    <property type="match status" value="1"/>
</dbReference>
<sequence>MTSAKPEMATPSPKKVDRRTSMQELTQEEIRKKQAADQIFNGKKHRRESSASKIFIGDHLGLLHEESSINTILNTFDPPEELFFADHCTRLTNRNHMEDCGFIITTNHICITNTRLNAYIIPEPVEIKNIEFISTSLETDNAVVIHLPDYNSELVMSSNKIELMKVLMERYRSIAAKDLEIKFNNVIEFDVDNDTIFEFNFVRASDGVRMTLFIKAKPGAPAIPPPSH</sequence>
<evidence type="ECO:0000313" key="4">
    <source>
        <dbReference type="Proteomes" id="UP000001542"/>
    </source>
</evidence>
<dbReference type="InParanoid" id="A2F5L5"/>
<dbReference type="InterPro" id="IPR010926">
    <property type="entry name" value="Myosin_TH1"/>
</dbReference>
<dbReference type="SMR" id="A2F5L5"/>
<protein>
    <submittedName>
        <fullName evidence="3">Myosin tail family protein</fullName>
    </submittedName>
</protein>
<dbReference type="GO" id="GO:0016459">
    <property type="term" value="C:myosin complex"/>
    <property type="evidence" value="ECO:0007669"/>
    <property type="project" value="InterPro"/>
</dbReference>
<dbReference type="KEGG" id="tva:4757596"/>
<dbReference type="RefSeq" id="XP_001312708.1">
    <property type="nucleotide sequence ID" value="XM_001312707.1"/>
</dbReference>
<dbReference type="Proteomes" id="UP000001542">
    <property type="component" value="Unassembled WGS sequence"/>
</dbReference>
<accession>A2F5L5</accession>
<proteinExistence type="predicted"/>
<dbReference type="EMBL" id="DS113625">
    <property type="protein sequence ID" value="EAX99778.1"/>
    <property type="molecule type" value="Genomic_DNA"/>
</dbReference>
<keyword evidence="4" id="KW-1185">Reference proteome</keyword>
<dbReference type="STRING" id="5722.A2F5L5"/>
<dbReference type="VEuPathDB" id="TrichDB:TVAGG3_1055290"/>
<organism evidence="3 4">
    <name type="scientific">Trichomonas vaginalis (strain ATCC PRA-98 / G3)</name>
    <dbReference type="NCBI Taxonomy" id="412133"/>
    <lineage>
        <taxon>Eukaryota</taxon>
        <taxon>Metamonada</taxon>
        <taxon>Parabasalia</taxon>
        <taxon>Trichomonadida</taxon>
        <taxon>Trichomonadidae</taxon>
        <taxon>Trichomonas</taxon>
    </lineage>
</organism>
<reference evidence="3" key="1">
    <citation type="submission" date="2006-10" db="EMBL/GenBank/DDBJ databases">
        <authorList>
            <person name="Amadeo P."/>
            <person name="Zhao Q."/>
            <person name="Wortman J."/>
            <person name="Fraser-Liggett C."/>
            <person name="Carlton J."/>
        </authorList>
    </citation>
    <scope>NUCLEOTIDE SEQUENCE</scope>
    <source>
        <strain evidence="3">G3</strain>
    </source>
</reference>
<dbReference type="OrthoDB" id="6108017at2759"/>
<feature type="domain" description="TH1" evidence="2">
    <location>
        <begin position="44"/>
        <end position="227"/>
    </location>
</feature>
<name>A2F5L5_TRIV3</name>
<reference evidence="3" key="2">
    <citation type="journal article" date="2007" name="Science">
        <title>Draft genome sequence of the sexually transmitted pathogen Trichomonas vaginalis.</title>
        <authorList>
            <person name="Carlton J.M."/>
            <person name="Hirt R.P."/>
            <person name="Silva J.C."/>
            <person name="Delcher A.L."/>
            <person name="Schatz M."/>
            <person name="Zhao Q."/>
            <person name="Wortman J.R."/>
            <person name="Bidwell S.L."/>
            <person name="Alsmark U.C.M."/>
            <person name="Besteiro S."/>
            <person name="Sicheritz-Ponten T."/>
            <person name="Noel C.J."/>
            <person name="Dacks J.B."/>
            <person name="Foster P.G."/>
            <person name="Simillion C."/>
            <person name="Van de Peer Y."/>
            <person name="Miranda-Saavedra D."/>
            <person name="Barton G.J."/>
            <person name="Westrop G.D."/>
            <person name="Mueller S."/>
            <person name="Dessi D."/>
            <person name="Fiori P.L."/>
            <person name="Ren Q."/>
            <person name="Paulsen I."/>
            <person name="Zhang H."/>
            <person name="Bastida-Corcuera F.D."/>
            <person name="Simoes-Barbosa A."/>
            <person name="Brown M.T."/>
            <person name="Hayes R.D."/>
            <person name="Mukherjee M."/>
            <person name="Okumura C.Y."/>
            <person name="Schneider R."/>
            <person name="Smith A.J."/>
            <person name="Vanacova S."/>
            <person name="Villalvazo M."/>
            <person name="Haas B.J."/>
            <person name="Pertea M."/>
            <person name="Feldblyum T.V."/>
            <person name="Utterback T.R."/>
            <person name="Shu C.L."/>
            <person name="Osoegawa K."/>
            <person name="de Jong P.J."/>
            <person name="Hrdy I."/>
            <person name="Horvathova L."/>
            <person name="Zubacova Z."/>
            <person name="Dolezal P."/>
            <person name="Malik S.B."/>
            <person name="Logsdon J.M. Jr."/>
            <person name="Henze K."/>
            <person name="Gupta A."/>
            <person name="Wang C.C."/>
            <person name="Dunne R.L."/>
            <person name="Upcroft J.A."/>
            <person name="Upcroft P."/>
            <person name="White O."/>
            <person name="Salzberg S.L."/>
            <person name="Tang P."/>
            <person name="Chiu C.-H."/>
            <person name="Lee Y.-S."/>
            <person name="Embley T.M."/>
            <person name="Coombs G.H."/>
            <person name="Mottram J.C."/>
            <person name="Tachezy J."/>
            <person name="Fraser-Liggett C.M."/>
            <person name="Johnson P.J."/>
        </authorList>
    </citation>
    <scope>NUCLEOTIDE SEQUENCE [LARGE SCALE GENOMIC DNA]</scope>
    <source>
        <strain evidence="3">G3</strain>
    </source>
</reference>
<dbReference type="VEuPathDB" id="TrichDB:TVAG_175470"/>
<dbReference type="GO" id="GO:0003774">
    <property type="term" value="F:cytoskeletal motor activity"/>
    <property type="evidence" value="ECO:0007669"/>
    <property type="project" value="InterPro"/>
</dbReference>